<feature type="compositionally biased region" description="Basic and acidic residues" evidence="1">
    <location>
        <begin position="29"/>
        <end position="45"/>
    </location>
</feature>
<evidence type="ECO:0000256" key="1">
    <source>
        <dbReference type="SAM" id="MobiDB-lite"/>
    </source>
</evidence>
<gene>
    <name evidence="2" type="ORF">GMARGA_LOCUS12217</name>
</gene>
<feature type="compositionally biased region" description="Basic residues" evidence="1">
    <location>
        <begin position="1"/>
        <end position="18"/>
    </location>
</feature>
<proteinExistence type="predicted"/>
<feature type="region of interest" description="Disordered" evidence="1">
    <location>
        <begin position="1"/>
        <end position="45"/>
    </location>
</feature>
<dbReference type="EMBL" id="CAJVQB010007397">
    <property type="protein sequence ID" value="CAG8702545.1"/>
    <property type="molecule type" value="Genomic_DNA"/>
</dbReference>
<keyword evidence="3" id="KW-1185">Reference proteome</keyword>
<comment type="caution">
    <text evidence="2">The sequence shown here is derived from an EMBL/GenBank/DDBJ whole genome shotgun (WGS) entry which is preliminary data.</text>
</comment>
<name>A0ABN7UYI4_GIGMA</name>
<evidence type="ECO:0000313" key="2">
    <source>
        <dbReference type="EMBL" id="CAG8702545.1"/>
    </source>
</evidence>
<protein>
    <submittedName>
        <fullName evidence="2">3859_t:CDS:1</fullName>
    </submittedName>
</protein>
<reference evidence="2 3" key="1">
    <citation type="submission" date="2021-06" db="EMBL/GenBank/DDBJ databases">
        <authorList>
            <person name="Kallberg Y."/>
            <person name="Tangrot J."/>
            <person name="Rosling A."/>
        </authorList>
    </citation>
    <scope>NUCLEOTIDE SEQUENCE [LARGE SCALE GENOMIC DNA]</scope>
    <source>
        <strain evidence="2 3">120-4 pot B 10/14</strain>
    </source>
</reference>
<accession>A0ABN7UYI4</accession>
<dbReference type="Proteomes" id="UP000789901">
    <property type="component" value="Unassembled WGS sequence"/>
</dbReference>
<organism evidence="2 3">
    <name type="scientific">Gigaspora margarita</name>
    <dbReference type="NCBI Taxonomy" id="4874"/>
    <lineage>
        <taxon>Eukaryota</taxon>
        <taxon>Fungi</taxon>
        <taxon>Fungi incertae sedis</taxon>
        <taxon>Mucoromycota</taxon>
        <taxon>Glomeromycotina</taxon>
        <taxon>Glomeromycetes</taxon>
        <taxon>Diversisporales</taxon>
        <taxon>Gigasporaceae</taxon>
        <taxon>Gigaspora</taxon>
    </lineage>
</organism>
<sequence length="45" mass="4918">MAVPARRKSSTRIKKGRGPKNLGNGSKVSEARLKDLEKTSSDKSF</sequence>
<evidence type="ECO:0000313" key="3">
    <source>
        <dbReference type="Proteomes" id="UP000789901"/>
    </source>
</evidence>